<dbReference type="EnsemblPlants" id="Pp3c23_9740V3.1">
    <property type="protein sequence ID" value="PAC:32948597.CDS.1"/>
    <property type="gene ID" value="Pp3c23_9740"/>
</dbReference>
<evidence type="ECO:0000313" key="2">
    <source>
        <dbReference type="EnsemblPlants" id="PAC:32948597.CDS.1"/>
    </source>
</evidence>
<accession>A9RI29</accession>
<protein>
    <submittedName>
        <fullName evidence="1 2">Uncharacterized protein</fullName>
    </submittedName>
</protein>
<name>A9RI29_PHYPA</name>
<dbReference type="PANTHER" id="PTHR31029">
    <property type="entry name" value="CYCLIN-DEPENDENT KINASE-LIKE PROTEIN"/>
    <property type="match status" value="1"/>
</dbReference>
<sequence>MPVLVCNLDSREDIRLRQDAARQEFPNLSAVSPASAINDKHPHYSKDFFSFCQQMMDSILNNTRSKLWPDDLEDDFLEAVKHVWRMRKLALAFEPTASTITAKLTAPFDANIMDALEALDLFQGGSTCGQAVGLCS</sequence>
<organism evidence="1">
    <name type="scientific">Physcomitrium patens</name>
    <name type="common">Spreading-leaved earth moss</name>
    <name type="synonym">Physcomitrella patens</name>
    <dbReference type="NCBI Taxonomy" id="3218"/>
    <lineage>
        <taxon>Eukaryota</taxon>
        <taxon>Viridiplantae</taxon>
        <taxon>Streptophyta</taxon>
        <taxon>Embryophyta</taxon>
        <taxon>Bryophyta</taxon>
        <taxon>Bryophytina</taxon>
        <taxon>Bryopsida</taxon>
        <taxon>Funariidae</taxon>
        <taxon>Funariales</taxon>
        <taxon>Funariaceae</taxon>
        <taxon>Physcomitrium</taxon>
    </lineage>
</organism>
<dbReference type="PANTHER" id="PTHR31029:SF4">
    <property type="entry name" value="CYCLIN-DEPENDENT KINASE-LIKE PROTEIN"/>
    <property type="match status" value="1"/>
</dbReference>
<evidence type="ECO:0000313" key="1">
    <source>
        <dbReference type="EMBL" id="PNR29148.1"/>
    </source>
</evidence>
<dbReference type="Gramene" id="Pp3c23_9740V3.1">
    <property type="protein sequence ID" value="PAC:32948597.CDS.1"/>
    <property type="gene ID" value="Pp3c23_9740"/>
</dbReference>
<dbReference type="PaxDb" id="3218-PP1S10_63V6.1"/>
<keyword evidence="3" id="KW-1185">Reference proteome</keyword>
<reference evidence="1 3" key="1">
    <citation type="journal article" date="2008" name="Science">
        <title>The Physcomitrella genome reveals evolutionary insights into the conquest of land by plants.</title>
        <authorList>
            <person name="Rensing S."/>
            <person name="Lang D."/>
            <person name="Zimmer A."/>
            <person name="Terry A."/>
            <person name="Salamov A."/>
            <person name="Shapiro H."/>
            <person name="Nishiyama T."/>
            <person name="Perroud P.-F."/>
            <person name="Lindquist E."/>
            <person name="Kamisugi Y."/>
            <person name="Tanahashi T."/>
            <person name="Sakakibara K."/>
            <person name="Fujita T."/>
            <person name="Oishi K."/>
            <person name="Shin-I T."/>
            <person name="Kuroki Y."/>
            <person name="Toyoda A."/>
            <person name="Suzuki Y."/>
            <person name="Hashimoto A."/>
            <person name="Yamaguchi K."/>
            <person name="Sugano A."/>
            <person name="Kohara Y."/>
            <person name="Fujiyama A."/>
            <person name="Anterola A."/>
            <person name="Aoki S."/>
            <person name="Ashton N."/>
            <person name="Barbazuk W.B."/>
            <person name="Barker E."/>
            <person name="Bennetzen J."/>
            <person name="Bezanilla M."/>
            <person name="Blankenship R."/>
            <person name="Cho S.H."/>
            <person name="Dutcher S."/>
            <person name="Estelle M."/>
            <person name="Fawcett J.A."/>
            <person name="Gundlach H."/>
            <person name="Hanada K."/>
            <person name="Heyl A."/>
            <person name="Hicks K.A."/>
            <person name="Hugh J."/>
            <person name="Lohr M."/>
            <person name="Mayer K."/>
            <person name="Melkozernov A."/>
            <person name="Murata T."/>
            <person name="Nelson D."/>
            <person name="Pils B."/>
            <person name="Prigge M."/>
            <person name="Reiss B."/>
            <person name="Renner T."/>
            <person name="Rombauts S."/>
            <person name="Rushton P."/>
            <person name="Sanderfoot A."/>
            <person name="Schween G."/>
            <person name="Shiu S.-H."/>
            <person name="Stueber K."/>
            <person name="Theodoulou F.L."/>
            <person name="Tu H."/>
            <person name="Van de Peer Y."/>
            <person name="Verrier P.J."/>
            <person name="Waters E."/>
            <person name="Wood A."/>
            <person name="Yang L."/>
            <person name="Cove D."/>
            <person name="Cuming A."/>
            <person name="Hasebe M."/>
            <person name="Lucas S."/>
            <person name="Mishler D.B."/>
            <person name="Reski R."/>
            <person name="Grigoriev I."/>
            <person name="Quatrano R.S."/>
            <person name="Boore J.L."/>
        </authorList>
    </citation>
    <scope>NUCLEOTIDE SEQUENCE [LARGE SCALE GENOMIC DNA]</scope>
    <source>
        <strain evidence="2 3">cv. Gransden 2004</strain>
    </source>
</reference>
<proteinExistence type="predicted"/>
<gene>
    <name evidence="1" type="ORF">PHYPA_027840</name>
</gene>
<dbReference type="Proteomes" id="UP000006727">
    <property type="component" value="Chromosome 23"/>
</dbReference>
<dbReference type="EMBL" id="ABEU02000023">
    <property type="protein sequence ID" value="PNR29148.1"/>
    <property type="molecule type" value="Genomic_DNA"/>
</dbReference>
<dbReference type="InterPro" id="IPR042316">
    <property type="entry name" value="IRKI-like"/>
</dbReference>
<evidence type="ECO:0000313" key="3">
    <source>
        <dbReference type="Proteomes" id="UP000006727"/>
    </source>
</evidence>
<dbReference type="AlphaFoldDB" id="A9RI29"/>
<reference evidence="2" key="3">
    <citation type="submission" date="2020-12" db="UniProtKB">
        <authorList>
            <consortium name="EnsemblPlants"/>
        </authorList>
    </citation>
    <scope>IDENTIFICATION</scope>
</reference>
<reference evidence="1 3" key="2">
    <citation type="journal article" date="2018" name="Plant J.">
        <title>The Physcomitrella patens chromosome-scale assembly reveals moss genome structure and evolution.</title>
        <authorList>
            <person name="Lang D."/>
            <person name="Ullrich K.K."/>
            <person name="Murat F."/>
            <person name="Fuchs J."/>
            <person name="Jenkins J."/>
            <person name="Haas F.B."/>
            <person name="Piednoel M."/>
            <person name="Gundlach H."/>
            <person name="Van Bel M."/>
            <person name="Meyberg R."/>
            <person name="Vives C."/>
            <person name="Morata J."/>
            <person name="Symeonidi A."/>
            <person name="Hiss M."/>
            <person name="Muchero W."/>
            <person name="Kamisugi Y."/>
            <person name="Saleh O."/>
            <person name="Blanc G."/>
            <person name="Decker E.L."/>
            <person name="van Gessel N."/>
            <person name="Grimwood J."/>
            <person name="Hayes R.D."/>
            <person name="Graham S.W."/>
            <person name="Gunter L.E."/>
            <person name="McDaniel S.F."/>
            <person name="Hoernstein S.N.W."/>
            <person name="Larsson A."/>
            <person name="Li F.W."/>
            <person name="Perroud P.F."/>
            <person name="Phillips J."/>
            <person name="Ranjan P."/>
            <person name="Rokshar D.S."/>
            <person name="Rothfels C.J."/>
            <person name="Schneider L."/>
            <person name="Shu S."/>
            <person name="Stevenson D.W."/>
            <person name="Thummler F."/>
            <person name="Tillich M."/>
            <person name="Villarreal Aguilar J.C."/>
            <person name="Widiez T."/>
            <person name="Wong G.K."/>
            <person name="Wymore A."/>
            <person name="Zhang Y."/>
            <person name="Zimmer A.D."/>
            <person name="Quatrano R.S."/>
            <person name="Mayer K.F.X."/>
            <person name="Goodstein D."/>
            <person name="Casacuberta J.M."/>
            <person name="Vandepoele K."/>
            <person name="Reski R."/>
            <person name="Cuming A.C."/>
            <person name="Tuskan G.A."/>
            <person name="Maumus F."/>
            <person name="Salse J."/>
            <person name="Schmutz J."/>
            <person name="Rensing S.A."/>
        </authorList>
    </citation>
    <scope>NUCLEOTIDE SEQUENCE [LARGE SCALE GENOMIC DNA]</scope>
    <source>
        <strain evidence="2 3">cv. Gransden 2004</strain>
    </source>
</reference>
<dbReference type="HOGENOM" id="CLU_1878898_0_0_1"/>
<dbReference type="InParanoid" id="A9RI29"/>